<keyword evidence="2" id="KW-1185">Reference proteome</keyword>
<dbReference type="AlphaFoldDB" id="J6H4V3"/>
<comment type="caution">
    <text evidence="1">The sequence shown here is derived from an EMBL/GenBank/DDBJ whole genome shotgun (WGS) entry which is preliminary data.</text>
</comment>
<reference evidence="1 2" key="1">
    <citation type="submission" date="2012-07" db="EMBL/GenBank/DDBJ databases">
        <authorList>
            <person name="Durkin A.S."/>
            <person name="McCorrison J."/>
            <person name="Torralba M."/>
            <person name="Gillis M."/>
            <person name="Methe B."/>
            <person name="Sutton G."/>
            <person name="Nelson K.E."/>
        </authorList>
    </citation>
    <scope>NUCLEOTIDE SEQUENCE [LARGE SCALE GENOMIC DNA]</scope>
    <source>
        <strain evidence="1 2">OBRC8</strain>
    </source>
</reference>
<evidence type="ECO:0000313" key="1">
    <source>
        <dbReference type="EMBL" id="EJU20375.1"/>
    </source>
</evidence>
<gene>
    <name evidence="1" type="ORF">HMPREF1143_0097</name>
</gene>
<protein>
    <submittedName>
        <fullName evidence="1">Uncharacterized protein</fullName>
    </submittedName>
</protein>
<proteinExistence type="predicted"/>
<accession>J6H4V3</accession>
<sequence>MKSVNEKMIDNLLKQSELLLEKSILISEDIKTKAGADTRMLLENEKNRDEIMDKILKESEQIRKNSAQVLSNIIQIQDMNEL</sequence>
<name>J6H4V3_9FIRM</name>
<dbReference type="RefSeq" id="WP_009531586.1">
    <property type="nucleotide sequence ID" value="NZ_ALNK01000036.1"/>
</dbReference>
<dbReference type="Proteomes" id="UP000005244">
    <property type="component" value="Unassembled WGS sequence"/>
</dbReference>
<evidence type="ECO:0000313" key="2">
    <source>
        <dbReference type="Proteomes" id="UP000005244"/>
    </source>
</evidence>
<organism evidence="1 2">
    <name type="scientific">Peptoanaerobacter stomatis</name>
    <dbReference type="NCBI Taxonomy" id="796937"/>
    <lineage>
        <taxon>Bacteria</taxon>
        <taxon>Bacillati</taxon>
        <taxon>Bacillota</taxon>
        <taxon>Clostridia</taxon>
        <taxon>Peptostreptococcales</taxon>
        <taxon>Filifactoraceae</taxon>
        <taxon>Peptoanaerobacter</taxon>
    </lineage>
</organism>
<dbReference type="EMBL" id="ALNK01000036">
    <property type="protein sequence ID" value="EJU20375.1"/>
    <property type="molecule type" value="Genomic_DNA"/>
</dbReference>